<comment type="caution">
    <text evidence="3">The sequence shown here is derived from an EMBL/GenBank/DDBJ whole genome shotgun (WGS) entry which is preliminary data.</text>
</comment>
<evidence type="ECO:0000313" key="4">
    <source>
        <dbReference type="Proteomes" id="UP000618445"/>
    </source>
</evidence>
<keyword evidence="4" id="KW-1185">Reference proteome</keyword>
<accession>A0ABR8CHK4</accession>
<evidence type="ECO:0000313" key="3">
    <source>
        <dbReference type="EMBL" id="MBD2319530.1"/>
    </source>
</evidence>
<organism evidence="3 4">
    <name type="scientific">Phormidium tenue FACHB-1050</name>
    <dbReference type="NCBI Taxonomy" id="2692857"/>
    <lineage>
        <taxon>Bacteria</taxon>
        <taxon>Bacillati</taxon>
        <taxon>Cyanobacteriota</taxon>
        <taxon>Cyanophyceae</taxon>
        <taxon>Oscillatoriophycideae</taxon>
        <taxon>Oscillatoriales</taxon>
        <taxon>Oscillatoriaceae</taxon>
        <taxon>Phormidium</taxon>
    </lineage>
</organism>
<dbReference type="RefSeq" id="WP_190581632.1">
    <property type="nucleotide sequence ID" value="NZ_CAWPQU010000050.1"/>
</dbReference>
<proteinExistence type="predicted"/>
<dbReference type="InterPro" id="IPR025433">
    <property type="entry name" value="DUF4168"/>
</dbReference>
<gene>
    <name evidence="3" type="ORF">H6G05_22155</name>
</gene>
<feature type="transmembrane region" description="Helical" evidence="1">
    <location>
        <begin position="44"/>
        <end position="65"/>
    </location>
</feature>
<feature type="domain" description="DUF4168" evidence="2">
    <location>
        <begin position="99"/>
        <end position="192"/>
    </location>
</feature>
<protein>
    <submittedName>
        <fullName evidence="3">DUF4168 domain-containing protein</fullName>
    </submittedName>
</protein>
<name>A0ABR8CHK4_9CYAN</name>
<keyword evidence="1" id="KW-0812">Transmembrane</keyword>
<keyword evidence="1" id="KW-1133">Transmembrane helix</keyword>
<evidence type="ECO:0000259" key="2">
    <source>
        <dbReference type="Pfam" id="PF13767"/>
    </source>
</evidence>
<evidence type="ECO:0000256" key="1">
    <source>
        <dbReference type="SAM" id="Phobius"/>
    </source>
</evidence>
<dbReference type="Proteomes" id="UP000618445">
    <property type="component" value="Unassembled WGS sequence"/>
</dbReference>
<dbReference type="EMBL" id="JACJQY010000054">
    <property type="protein sequence ID" value="MBD2319530.1"/>
    <property type="molecule type" value="Genomic_DNA"/>
</dbReference>
<keyword evidence="1" id="KW-0472">Membrane</keyword>
<dbReference type="Pfam" id="PF13767">
    <property type="entry name" value="DUF4168"/>
    <property type="match status" value="1"/>
</dbReference>
<reference evidence="3 4" key="1">
    <citation type="journal article" date="2020" name="ISME J.">
        <title>Comparative genomics reveals insights into cyanobacterial evolution and habitat adaptation.</title>
        <authorList>
            <person name="Chen M.Y."/>
            <person name="Teng W.K."/>
            <person name="Zhao L."/>
            <person name="Hu C.X."/>
            <person name="Zhou Y.K."/>
            <person name="Han B.P."/>
            <person name="Song L.R."/>
            <person name="Shu W.S."/>
        </authorList>
    </citation>
    <scope>NUCLEOTIDE SEQUENCE [LARGE SCALE GENOMIC DNA]</scope>
    <source>
        <strain evidence="3 4">FACHB-1050</strain>
    </source>
</reference>
<sequence length="205" mass="23211">MNSWHQRHLVYFKRSASTQTQNLDLTSDQIKSDQNGVKNHFKKYLGQGLGTISLFGLCVVIGTIVEPMLSGNRIAVFAETCVKPSSLQNFLTKVTFGEDRIDRYAAAANAIENKRLEIFRTAKNNPNWSTVANLAESKQTKVCDLTNPPEFLQSLCDQLRSYSEEEICRHGFTAKEFNQITLEQQQNPQLRSLIQSKQIQLRGGK</sequence>